<feature type="domain" description="RAMA" evidence="2">
    <location>
        <begin position="358"/>
        <end position="456"/>
    </location>
</feature>
<feature type="domain" description="RAMA" evidence="2">
    <location>
        <begin position="246"/>
        <end position="349"/>
    </location>
</feature>
<organism evidence="3 4">
    <name type="scientific">Chloropicon roscoffensis</name>
    <dbReference type="NCBI Taxonomy" id="1461544"/>
    <lineage>
        <taxon>Eukaryota</taxon>
        <taxon>Viridiplantae</taxon>
        <taxon>Chlorophyta</taxon>
        <taxon>Chloropicophyceae</taxon>
        <taxon>Chloropicales</taxon>
        <taxon>Chloropicaceae</taxon>
        <taxon>Chloropicon</taxon>
    </lineage>
</organism>
<dbReference type="EMBL" id="CP151515">
    <property type="protein sequence ID" value="WZN66583.1"/>
    <property type="molecule type" value="Genomic_DNA"/>
</dbReference>
<name>A0AAX4PLE8_9CHLO</name>
<protein>
    <submittedName>
        <fullName evidence="3">MPN domain-containing protein</fullName>
    </submittedName>
</protein>
<accession>A0AAX4PLE8</accession>
<dbReference type="InterPro" id="IPR040843">
    <property type="entry name" value="RAMA"/>
</dbReference>
<reference evidence="3 4" key="1">
    <citation type="submission" date="2024-03" db="EMBL/GenBank/DDBJ databases">
        <title>Complete genome sequence of the green alga Chloropicon roscoffensis RCC1871.</title>
        <authorList>
            <person name="Lemieux C."/>
            <person name="Pombert J.-F."/>
            <person name="Otis C."/>
            <person name="Turmel M."/>
        </authorList>
    </citation>
    <scope>NUCLEOTIDE SEQUENCE [LARGE SCALE GENOMIC DNA]</scope>
    <source>
        <strain evidence="3 4">RCC1871</strain>
    </source>
</reference>
<gene>
    <name evidence="3" type="ORF">HKI87_15g81500</name>
</gene>
<sequence>MDHGNGVVAGESLPAMVPDETAIAVQCDLYPAQDVVEDRNHRGASANGKAGEAPTKAQVSLTESAVVEAEAKARVAVAEALEAEAKAKAAVAKADAEARVAEAAAKARVTDAEAAAKVRVAEAEATTKVRVAAAEALEADLKIVKLRKEIDHANEQADVEKVVEKPKKRARTGEPGTGAASVSKAVTNKSSEGLQIGQRIEVLFDDPPEYFPGTITGKFKGRWQIEYDDGYREEVDLSTTKYRLLRGRRPSSMGLTLRDLIKEGLMEPGQGVLRVEYMGHVFLGDLMPSGSICYEGELWETPSSWSKHVKRSVVPSYKSNNNGWDSVFYVAEDGEETTLKQLKKTHALKMSGFGSFEKETASRGLTLLDLIKAGLIEPGQGVLRVEYMGHVFLGDLTPSGSICYEGELFETPTSWSKYVKRSVVPGYKGDNGWRSVFYVAEDGKKTTLEHLRKTHALKISGFGSFEKETATAPKVKLELAARAPAAEQAEC</sequence>
<evidence type="ECO:0000313" key="3">
    <source>
        <dbReference type="EMBL" id="WZN66583.1"/>
    </source>
</evidence>
<dbReference type="Gene3D" id="2.30.30.140">
    <property type="match status" value="1"/>
</dbReference>
<feature type="region of interest" description="Disordered" evidence="1">
    <location>
        <begin position="157"/>
        <end position="186"/>
    </location>
</feature>
<dbReference type="Pfam" id="PF18755">
    <property type="entry name" value="RAMA"/>
    <property type="match status" value="2"/>
</dbReference>
<proteinExistence type="predicted"/>
<evidence type="ECO:0000256" key="1">
    <source>
        <dbReference type="SAM" id="MobiDB-lite"/>
    </source>
</evidence>
<dbReference type="Proteomes" id="UP001472866">
    <property type="component" value="Chromosome 15"/>
</dbReference>
<evidence type="ECO:0000313" key="4">
    <source>
        <dbReference type="Proteomes" id="UP001472866"/>
    </source>
</evidence>
<evidence type="ECO:0000259" key="2">
    <source>
        <dbReference type="Pfam" id="PF18755"/>
    </source>
</evidence>
<dbReference type="AlphaFoldDB" id="A0AAX4PLE8"/>
<keyword evidence="4" id="KW-1185">Reference proteome</keyword>